<protein>
    <submittedName>
        <fullName evidence="2">Helix-turn-helix domain-containing protein</fullName>
    </submittedName>
</protein>
<dbReference type="InterPro" id="IPR019734">
    <property type="entry name" value="TPR_rpt"/>
</dbReference>
<dbReference type="Gene3D" id="1.10.260.40">
    <property type="entry name" value="lambda repressor-like DNA-binding domains"/>
    <property type="match status" value="1"/>
</dbReference>
<dbReference type="SUPFAM" id="SSF48452">
    <property type="entry name" value="TPR-like"/>
    <property type="match status" value="1"/>
</dbReference>
<dbReference type="SMART" id="SM00028">
    <property type="entry name" value="TPR"/>
    <property type="match status" value="3"/>
</dbReference>
<dbReference type="Pfam" id="PF13181">
    <property type="entry name" value="TPR_8"/>
    <property type="match status" value="1"/>
</dbReference>
<gene>
    <name evidence="2" type="ORF">FPQ13_08660</name>
</gene>
<organism evidence="2 3">
    <name type="scientific">Allobacillus salarius</name>
    <dbReference type="NCBI Taxonomy" id="1955272"/>
    <lineage>
        <taxon>Bacteria</taxon>
        <taxon>Bacillati</taxon>
        <taxon>Bacillota</taxon>
        <taxon>Bacilli</taxon>
        <taxon>Bacillales</taxon>
        <taxon>Bacillaceae</taxon>
        <taxon>Allobacillus</taxon>
    </lineage>
</organism>
<dbReference type="SMART" id="SM00530">
    <property type="entry name" value="HTH_XRE"/>
    <property type="match status" value="1"/>
</dbReference>
<proteinExistence type="predicted"/>
<reference evidence="2 3" key="1">
    <citation type="submission" date="2019-07" db="EMBL/GenBank/DDBJ databases">
        <title>Allobacillus sp. nov. SKP isolated from shrimp paste of Euphausiacea.</title>
        <authorList>
            <person name="Kanchanasin P."/>
            <person name="Tanasupawat S."/>
            <person name="Shi W."/>
            <person name="Wu L."/>
            <person name="Ma J."/>
        </authorList>
    </citation>
    <scope>NUCLEOTIDE SEQUENCE [LARGE SCALE GENOMIC DNA]</scope>
    <source>
        <strain evidence="2 3">SKP4-8</strain>
    </source>
</reference>
<dbReference type="InterPro" id="IPR010982">
    <property type="entry name" value="Lambda_DNA-bd_dom_sf"/>
</dbReference>
<dbReference type="Proteomes" id="UP000316425">
    <property type="component" value="Unassembled WGS sequence"/>
</dbReference>
<accession>A0A556PH09</accession>
<dbReference type="OrthoDB" id="252257at2"/>
<evidence type="ECO:0000313" key="3">
    <source>
        <dbReference type="Proteomes" id="UP000316425"/>
    </source>
</evidence>
<dbReference type="InterPro" id="IPR001387">
    <property type="entry name" value="Cro/C1-type_HTH"/>
</dbReference>
<sequence>MSLIGQTIRWHRMRQGITQEQLAEGICSSAYLSKLENNQISLNKEIVSQLCERMELPVEKFIGSSDEHVRKLLENWLDTLHQYDVKKAESLFQEIQLLDEKKISIELSYLYELSLFAHYLYTGQHEKLDEKFTYLQSFSWILEEHYPYSYHKFVGYYYLTKFYCANAIKHFKLAEKLIKETSDPNLYLMIASAYTRMEMILRSNKYALKAFQTFQANLDYTRVISCQIILGLNYCLIADLETAESYFGKLRNLDEAQVGGLIKSVIYMCDGIMSIQKHEYEAAREYFEKVISRQTNHEVELISSHYLAMTYFYLGENNRAIQELNRGLEIAETCRNARYQYKLKSILYYFRGEHEQLHQLLTKDAIPFYQKLEEEHELCSYYLLAGSVMNEMKRYKDATKYLMAAYRVNRTEDSFLPNLKSAKAKPGLPFLTY</sequence>
<dbReference type="InterPro" id="IPR053163">
    <property type="entry name" value="HTH-type_regulator_Rgg"/>
</dbReference>
<dbReference type="InterPro" id="IPR011990">
    <property type="entry name" value="TPR-like_helical_dom_sf"/>
</dbReference>
<dbReference type="EMBL" id="VMHE01000014">
    <property type="protein sequence ID" value="TSJ63661.1"/>
    <property type="molecule type" value="Genomic_DNA"/>
</dbReference>
<dbReference type="SUPFAM" id="SSF47413">
    <property type="entry name" value="lambda repressor-like DNA-binding domains"/>
    <property type="match status" value="1"/>
</dbReference>
<dbReference type="PANTHER" id="PTHR37038">
    <property type="entry name" value="TRANSCRIPTIONAL REGULATOR-RELATED"/>
    <property type="match status" value="1"/>
</dbReference>
<dbReference type="Gene3D" id="1.25.40.10">
    <property type="entry name" value="Tetratricopeptide repeat domain"/>
    <property type="match status" value="1"/>
</dbReference>
<feature type="domain" description="HTH cro/C1-type" evidence="1">
    <location>
        <begin position="12"/>
        <end position="61"/>
    </location>
</feature>
<dbReference type="RefSeq" id="WP_144088945.1">
    <property type="nucleotide sequence ID" value="NZ_VMHE01000014.1"/>
</dbReference>
<dbReference type="Pfam" id="PF01381">
    <property type="entry name" value="HTH_3"/>
    <property type="match status" value="1"/>
</dbReference>
<dbReference type="AlphaFoldDB" id="A0A556PH09"/>
<comment type="caution">
    <text evidence="2">The sequence shown here is derived from an EMBL/GenBank/DDBJ whole genome shotgun (WGS) entry which is preliminary data.</text>
</comment>
<evidence type="ECO:0000313" key="2">
    <source>
        <dbReference type="EMBL" id="TSJ63661.1"/>
    </source>
</evidence>
<dbReference type="CDD" id="cd00093">
    <property type="entry name" value="HTH_XRE"/>
    <property type="match status" value="1"/>
</dbReference>
<dbReference type="GO" id="GO:0003677">
    <property type="term" value="F:DNA binding"/>
    <property type="evidence" value="ECO:0007669"/>
    <property type="project" value="InterPro"/>
</dbReference>
<dbReference type="PROSITE" id="PS50943">
    <property type="entry name" value="HTH_CROC1"/>
    <property type="match status" value="1"/>
</dbReference>
<evidence type="ECO:0000259" key="1">
    <source>
        <dbReference type="PROSITE" id="PS50943"/>
    </source>
</evidence>
<name>A0A556PH09_9BACI</name>
<keyword evidence="3" id="KW-1185">Reference proteome</keyword>